<comment type="caution">
    <text evidence="2">The sequence shown here is derived from an EMBL/GenBank/DDBJ whole genome shotgun (WGS) entry which is preliminary data.</text>
</comment>
<protein>
    <recommendedName>
        <fullName evidence="1">Protein kinase domain-containing protein</fullName>
    </recommendedName>
</protein>
<organism evidence="2 3">
    <name type="scientific">Tritrichomonas foetus</name>
    <dbReference type="NCBI Taxonomy" id="1144522"/>
    <lineage>
        <taxon>Eukaryota</taxon>
        <taxon>Metamonada</taxon>
        <taxon>Parabasalia</taxon>
        <taxon>Tritrichomonadida</taxon>
        <taxon>Tritrichomonadidae</taxon>
        <taxon>Tritrichomonas</taxon>
    </lineage>
</organism>
<evidence type="ECO:0000313" key="2">
    <source>
        <dbReference type="EMBL" id="OHT13873.1"/>
    </source>
</evidence>
<gene>
    <name evidence="2" type="ORF">TRFO_15897</name>
</gene>
<proteinExistence type="predicted"/>
<dbReference type="VEuPathDB" id="TrichDB:TRFO_15897"/>
<dbReference type="GO" id="GO:0005524">
    <property type="term" value="F:ATP binding"/>
    <property type="evidence" value="ECO:0007669"/>
    <property type="project" value="InterPro"/>
</dbReference>
<dbReference type="InterPro" id="IPR001245">
    <property type="entry name" value="Ser-Thr/Tyr_kinase_cat_dom"/>
</dbReference>
<dbReference type="Gene3D" id="1.10.510.10">
    <property type="entry name" value="Transferase(Phosphotransferase) domain 1"/>
    <property type="match status" value="1"/>
</dbReference>
<dbReference type="Proteomes" id="UP000179807">
    <property type="component" value="Unassembled WGS sequence"/>
</dbReference>
<dbReference type="InterPro" id="IPR051681">
    <property type="entry name" value="Ser/Thr_Kinases-Pseudokinases"/>
</dbReference>
<dbReference type="SMART" id="SM00220">
    <property type="entry name" value="S_TKc"/>
    <property type="match status" value="1"/>
</dbReference>
<dbReference type="GeneID" id="94833351"/>
<dbReference type="GO" id="GO:0004674">
    <property type="term" value="F:protein serine/threonine kinase activity"/>
    <property type="evidence" value="ECO:0007669"/>
    <property type="project" value="TreeGrafter"/>
</dbReference>
<dbReference type="PANTHER" id="PTHR44329">
    <property type="entry name" value="SERINE/THREONINE-PROTEIN KINASE TNNI3K-RELATED"/>
    <property type="match status" value="1"/>
</dbReference>
<dbReference type="OrthoDB" id="26722at2759"/>
<evidence type="ECO:0000259" key="1">
    <source>
        <dbReference type="PROSITE" id="PS50011"/>
    </source>
</evidence>
<accession>A0A1J4KRF8</accession>
<reference evidence="2" key="1">
    <citation type="submission" date="2016-10" db="EMBL/GenBank/DDBJ databases">
        <authorList>
            <person name="Benchimol M."/>
            <person name="Almeida L.G."/>
            <person name="Vasconcelos A.T."/>
            <person name="Perreira-Neves A."/>
            <person name="Rosa I.A."/>
            <person name="Tasca T."/>
            <person name="Bogo M.R."/>
            <person name="de Souza W."/>
        </authorList>
    </citation>
    <scope>NUCLEOTIDE SEQUENCE [LARGE SCALE GENOMIC DNA]</scope>
    <source>
        <strain evidence="2">K</strain>
    </source>
</reference>
<dbReference type="InterPro" id="IPR008271">
    <property type="entry name" value="Ser/Thr_kinase_AS"/>
</dbReference>
<dbReference type="RefSeq" id="XP_068367009.1">
    <property type="nucleotide sequence ID" value="XM_068498647.1"/>
</dbReference>
<feature type="domain" description="Protein kinase" evidence="1">
    <location>
        <begin position="1"/>
        <end position="221"/>
    </location>
</feature>
<dbReference type="PRINTS" id="PR00109">
    <property type="entry name" value="TYRKINASE"/>
</dbReference>
<sequence length="283" mass="33439">MKHPSIVKMKGFSFKNFENEDYITIVMELMKHGSLQNILEKEQKGQFDFDYNNTHRQIIITGITFGMKFLHSYNIFHRDLKPGNILLDPELHPKIADFGSSKFSDPKHAYTQTQRYGTLFYMSPESHIDNHYGLESDVYSFGIMLFEILTAKPAYDMTKPEINSSLKFMNKVSYQHYRPQFQVPIKEVFMDLIQQCWDFEPSNRPTFAEIYEKLSSDENYILGDVDRYVFSNFLHELEQWEANESNFVIRNEETDIKLLIENEILRQKEEFLIKQVNSQATSS</sequence>
<dbReference type="Pfam" id="PF00069">
    <property type="entry name" value="Pkinase"/>
    <property type="match status" value="1"/>
</dbReference>
<dbReference type="EMBL" id="MLAK01000461">
    <property type="protein sequence ID" value="OHT13873.1"/>
    <property type="molecule type" value="Genomic_DNA"/>
</dbReference>
<dbReference type="AlphaFoldDB" id="A0A1J4KRF8"/>
<keyword evidence="3" id="KW-1185">Reference proteome</keyword>
<name>A0A1J4KRF8_9EUKA</name>
<dbReference type="PROSITE" id="PS50011">
    <property type="entry name" value="PROTEIN_KINASE_DOM"/>
    <property type="match status" value="1"/>
</dbReference>
<dbReference type="InterPro" id="IPR000719">
    <property type="entry name" value="Prot_kinase_dom"/>
</dbReference>
<evidence type="ECO:0000313" key="3">
    <source>
        <dbReference type="Proteomes" id="UP000179807"/>
    </source>
</evidence>
<dbReference type="PROSITE" id="PS00108">
    <property type="entry name" value="PROTEIN_KINASE_ST"/>
    <property type="match status" value="1"/>
</dbReference>
<dbReference type="InterPro" id="IPR011009">
    <property type="entry name" value="Kinase-like_dom_sf"/>
</dbReference>
<dbReference type="SUPFAM" id="SSF56112">
    <property type="entry name" value="Protein kinase-like (PK-like)"/>
    <property type="match status" value="1"/>
</dbReference>
<dbReference type="PANTHER" id="PTHR44329:SF214">
    <property type="entry name" value="PROTEIN KINASE DOMAIN-CONTAINING PROTEIN"/>
    <property type="match status" value="1"/>
</dbReference>